<dbReference type="OrthoDB" id="1091975at2"/>
<feature type="signal peptide" evidence="1">
    <location>
        <begin position="1"/>
        <end position="20"/>
    </location>
</feature>
<dbReference type="RefSeq" id="WP_131838281.1">
    <property type="nucleotide sequence ID" value="NZ_SLWB01000002.1"/>
</dbReference>
<dbReference type="AlphaFoldDB" id="A0A4R2ETD9"/>
<evidence type="ECO:0000313" key="3">
    <source>
        <dbReference type="Proteomes" id="UP000294830"/>
    </source>
</evidence>
<keyword evidence="1" id="KW-0732">Signal</keyword>
<protein>
    <recommendedName>
        <fullName evidence="4">Outer membrane lipoprotein-sorting protein</fullName>
    </recommendedName>
</protein>
<evidence type="ECO:0000313" key="2">
    <source>
        <dbReference type="EMBL" id="TCN72221.1"/>
    </source>
</evidence>
<gene>
    <name evidence="2" type="ORF">CLV25_102184</name>
</gene>
<evidence type="ECO:0008006" key="4">
    <source>
        <dbReference type="Google" id="ProtNLM"/>
    </source>
</evidence>
<feature type="chain" id="PRO_5020200927" description="Outer membrane lipoprotein-sorting protein" evidence="1">
    <location>
        <begin position="21"/>
        <end position="242"/>
    </location>
</feature>
<evidence type="ECO:0000256" key="1">
    <source>
        <dbReference type="SAM" id="SignalP"/>
    </source>
</evidence>
<dbReference type="Proteomes" id="UP000294830">
    <property type="component" value="Unassembled WGS sequence"/>
</dbReference>
<proteinExistence type="predicted"/>
<reference evidence="2 3" key="1">
    <citation type="submission" date="2019-03" db="EMBL/GenBank/DDBJ databases">
        <title>Genomic Encyclopedia of Archaeal and Bacterial Type Strains, Phase II (KMG-II): from individual species to whole genera.</title>
        <authorList>
            <person name="Goeker M."/>
        </authorList>
    </citation>
    <scope>NUCLEOTIDE SEQUENCE [LARGE SCALE GENOMIC DNA]</scope>
    <source>
        <strain evidence="2 3">RL-C</strain>
    </source>
</reference>
<accession>A0A4R2ETD9</accession>
<dbReference type="EMBL" id="SLWB01000002">
    <property type="protein sequence ID" value="TCN72221.1"/>
    <property type="molecule type" value="Genomic_DNA"/>
</dbReference>
<organism evidence="2 3">
    <name type="scientific">Acetobacteroides hydrogenigenes</name>
    <dbReference type="NCBI Taxonomy" id="979970"/>
    <lineage>
        <taxon>Bacteria</taxon>
        <taxon>Pseudomonadati</taxon>
        <taxon>Bacteroidota</taxon>
        <taxon>Bacteroidia</taxon>
        <taxon>Bacteroidales</taxon>
        <taxon>Rikenellaceae</taxon>
        <taxon>Acetobacteroides</taxon>
    </lineage>
</organism>
<name>A0A4R2ETD9_9BACT</name>
<sequence>MLKQLLTATVLLLTFGAANAQQPASGRELIRQMYEKNHARFYTTLTFSQEVLNYRNDSLLSKDVWHEAYLSPSNLILKFTSWDSGNGVIFANDSLYTFEKGALKSTRYRMHDLLVLGFDVNNITPEESITRTEKMGYNLNRIEPSTCMGRKAWMVGDTTSKCFWVDAETLLFLRMQERTGDNARSVEFSRYEYFDGLPVGTEVRFYRNSSRPYMVERYFNVKPNAPVSTTIFDPKKFAEVKW</sequence>
<keyword evidence="3" id="KW-1185">Reference proteome</keyword>
<comment type="caution">
    <text evidence="2">The sequence shown here is derived from an EMBL/GenBank/DDBJ whole genome shotgun (WGS) entry which is preliminary data.</text>
</comment>